<dbReference type="GeneID" id="69504914"/>
<proteinExistence type="predicted"/>
<protein>
    <submittedName>
        <fullName evidence="2">WxcM-like domain-containing protein</fullName>
    </submittedName>
</protein>
<dbReference type="InterPro" id="IPR011051">
    <property type="entry name" value="RmlC_Cupin_sf"/>
</dbReference>
<reference evidence="2 3" key="1">
    <citation type="submission" date="2018-08" db="EMBL/GenBank/DDBJ databases">
        <title>A genome reference for cultivated species of the human gut microbiota.</title>
        <authorList>
            <person name="Zou Y."/>
            <person name="Xue W."/>
            <person name="Luo G."/>
        </authorList>
    </citation>
    <scope>NUCLEOTIDE SEQUENCE [LARGE SCALE GENOMIC DNA]</scope>
    <source>
        <strain evidence="2 3">AM40-30BH</strain>
    </source>
</reference>
<evidence type="ECO:0000313" key="2">
    <source>
        <dbReference type="EMBL" id="RHB36917.1"/>
    </source>
</evidence>
<dbReference type="Proteomes" id="UP000284379">
    <property type="component" value="Unassembled WGS sequence"/>
</dbReference>
<evidence type="ECO:0000259" key="1">
    <source>
        <dbReference type="Pfam" id="PF05523"/>
    </source>
</evidence>
<dbReference type="Gene3D" id="2.60.120.10">
    <property type="entry name" value="Jelly Rolls"/>
    <property type="match status" value="1"/>
</dbReference>
<name>A0A413VTF6_9BACE</name>
<dbReference type="InterPro" id="IPR008894">
    <property type="entry name" value="QdtA_cupin_dom"/>
</dbReference>
<gene>
    <name evidence="2" type="ORF">DW888_04980</name>
</gene>
<accession>A0A413VTF6</accession>
<dbReference type="InterPro" id="IPR014710">
    <property type="entry name" value="RmlC-like_jellyroll"/>
</dbReference>
<dbReference type="EMBL" id="QSGO01000003">
    <property type="protein sequence ID" value="RHB36917.1"/>
    <property type="molecule type" value="Genomic_DNA"/>
</dbReference>
<feature type="domain" description="Sugar 3,4-ketoisomerase QdtA cupin" evidence="1">
    <location>
        <begin position="2"/>
        <end position="126"/>
    </location>
</feature>
<dbReference type="RefSeq" id="WP_002559095.1">
    <property type="nucleotide sequence ID" value="NZ_CABJFV010000003.1"/>
</dbReference>
<dbReference type="AlphaFoldDB" id="A0A413VTF6"/>
<dbReference type="Pfam" id="PF05523">
    <property type="entry name" value="FdtA"/>
    <property type="match status" value="1"/>
</dbReference>
<dbReference type="CDD" id="cd20292">
    <property type="entry name" value="cupin_QdtA-like"/>
    <property type="match status" value="1"/>
</dbReference>
<organism evidence="2 3">
    <name type="scientific">Bacteroides nordii</name>
    <dbReference type="NCBI Taxonomy" id="291645"/>
    <lineage>
        <taxon>Bacteria</taxon>
        <taxon>Pseudomonadati</taxon>
        <taxon>Bacteroidota</taxon>
        <taxon>Bacteroidia</taxon>
        <taxon>Bacteroidales</taxon>
        <taxon>Bacteroidaceae</taxon>
        <taxon>Bacteroides</taxon>
    </lineage>
</organism>
<comment type="caution">
    <text evidence="2">The sequence shown here is derived from an EMBL/GenBank/DDBJ whole genome shotgun (WGS) entry which is preliminary data.</text>
</comment>
<evidence type="ECO:0000313" key="3">
    <source>
        <dbReference type="Proteomes" id="UP000284379"/>
    </source>
</evidence>
<dbReference type="SUPFAM" id="SSF51182">
    <property type="entry name" value="RmlC-like cupins"/>
    <property type="match status" value="1"/>
</dbReference>
<sequence length="128" mass="14689">MERLKTFTDKRGSLTLLEVGQDIPFPVERVFWIHNVPEGQERGQHANTELSEYLVAVSGSFDIWTEDITGRKHYHLSSPSEGLLIPPGMWKVMSNFSPDAVVLVLASHPYCLDNYINSYDEFLEYIKK</sequence>